<accession>A0A919RHS5</accession>
<evidence type="ECO:0000256" key="2">
    <source>
        <dbReference type="ARBA" id="ARBA00022741"/>
    </source>
</evidence>
<dbReference type="PROSITE" id="PS00211">
    <property type="entry name" value="ABC_TRANSPORTER_1"/>
    <property type="match status" value="1"/>
</dbReference>
<sequence>MTDQVQVDPVWAGGLSQRAGVSGSSGDWILRDCSLALPRAALTAIVGPSGAGKTSLMYCLSGLDRPDEGRVLLDGTDIYGLGRERRAKYLRNTVGFVFQQYNLISYLNVEENVLLPEQLAGRRVPREQVTAMLTQFGLQDKRKTVAGALSGGEQQRVALCRAMLLRPSIVFADEPTGALDSANSQLVLRILRDLTVQGTTVVMVTHDIDAAALADRVVFMRDGSITGVAGRLDGDAILARMRQLPVAGAASRGN</sequence>
<keyword evidence="6" id="KW-1185">Reference proteome</keyword>
<dbReference type="PANTHER" id="PTHR24220:SF685">
    <property type="entry name" value="ABC TRANSPORTER RELATED"/>
    <property type="match status" value="1"/>
</dbReference>
<gene>
    <name evidence="5" type="ORF">Ssi02_43090</name>
</gene>
<comment type="caution">
    <text evidence="5">The sequence shown here is derived from an EMBL/GenBank/DDBJ whole genome shotgun (WGS) entry which is preliminary data.</text>
</comment>
<dbReference type="InterPro" id="IPR027417">
    <property type="entry name" value="P-loop_NTPase"/>
</dbReference>
<dbReference type="Gene3D" id="3.40.50.300">
    <property type="entry name" value="P-loop containing nucleotide triphosphate hydrolases"/>
    <property type="match status" value="1"/>
</dbReference>
<evidence type="ECO:0000256" key="3">
    <source>
        <dbReference type="ARBA" id="ARBA00022840"/>
    </source>
</evidence>
<dbReference type="SUPFAM" id="SSF52540">
    <property type="entry name" value="P-loop containing nucleoside triphosphate hydrolases"/>
    <property type="match status" value="1"/>
</dbReference>
<dbReference type="SMART" id="SM00382">
    <property type="entry name" value="AAA"/>
    <property type="match status" value="1"/>
</dbReference>
<dbReference type="EMBL" id="BOOW01000028">
    <property type="protein sequence ID" value="GII94078.1"/>
    <property type="molecule type" value="Genomic_DNA"/>
</dbReference>
<evidence type="ECO:0000259" key="4">
    <source>
        <dbReference type="PROSITE" id="PS50893"/>
    </source>
</evidence>
<feature type="domain" description="ABC transporter" evidence="4">
    <location>
        <begin position="5"/>
        <end position="247"/>
    </location>
</feature>
<dbReference type="InterPro" id="IPR015854">
    <property type="entry name" value="ABC_transpr_LolD-like"/>
</dbReference>
<dbReference type="AlphaFoldDB" id="A0A919RHS5"/>
<evidence type="ECO:0000313" key="5">
    <source>
        <dbReference type="EMBL" id="GII94078.1"/>
    </source>
</evidence>
<keyword evidence="3" id="KW-0067">ATP-binding</keyword>
<dbReference type="GO" id="GO:0005886">
    <property type="term" value="C:plasma membrane"/>
    <property type="evidence" value="ECO:0007669"/>
    <property type="project" value="TreeGrafter"/>
</dbReference>
<dbReference type="Proteomes" id="UP000606172">
    <property type="component" value="Unassembled WGS sequence"/>
</dbReference>
<evidence type="ECO:0000256" key="1">
    <source>
        <dbReference type="ARBA" id="ARBA00022448"/>
    </source>
</evidence>
<keyword evidence="2" id="KW-0547">Nucleotide-binding</keyword>
<reference evidence="5" key="1">
    <citation type="submission" date="2021-01" db="EMBL/GenBank/DDBJ databases">
        <title>Whole genome shotgun sequence of Sinosporangium siamense NBRC 109515.</title>
        <authorList>
            <person name="Komaki H."/>
            <person name="Tamura T."/>
        </authorList>
    </citation>
    <scope>NUCLEOTIDE SEQUENCE</scope>
    <source>
        <strain evidence="5">NBRC 109515</strain>
    </source>
</reference>
<dbReference type="GO" id="GO:0016887">
    <property type="term" value="F:ATP hydrolysis activity"/>
    <property type="evidence" value="ECO:0007669"/>
    <property type="project" value="InterPro"/>
</dbReference>
<dbReference type="Pfam" id="PF00005">
    <property type="entry name" value="ABC_tran"/>
    <property type="match status" value="1"/>
</dbReference>
<keyword evidence="1" id="KW-0813">Transport</keyword>
<dbReference type="PANTHER" id="PTHR24220">
    <property type="entry name" value="IMPORT ATP-BINDING PROTEIN"/>
    <property type="match status" value="1"/>
</dbReference>
<protein>
    <submittedName>
        <fullName evidence="5">ABC transporter</fullName>
    </submittedName>
</protein>
<dbReference type="RefSeq" id="WP_204028012.1">
    <property type="nucleotide sequence ID" value="NZ_BOOW01000028.1"/>
</dbReference>
<dbReference type="InterPro" id="IPR017871">
    <property type="entry name" value="ABC_transporter-like_CS"/>
</dbReference>
<dbReference type="CDD" id="cd03255">
    <property type="entry name" value="ABC_MJ0796_LolCDE_FtsE"/>
    <property type="match status" value="1"/>
</dbReference>
<name>A0A919RHS5_9ACTN</name>
<dbReference type="GO" id="GO:0005524">
    <property type="term" value="F:ATP binding"/>
    <property type="evidence" value="ECO:0007669"/>
    <property type="project" value="UniProtKB-KW"/>
</dbReference>
<organism evidence="5 6">
    <name type="scientific">Sinosporangium siamense</name>
    <dbReference type="NCBI Taxonomy" id="1367973"/>
    <lineage>
        <taxon>Bacteria</taxon>
        <taxon>Bacillati</taxon>
        <taxon>Actinomycetota</taxon>
        <taxon>Actinomycetes</taxon>
        <taxon>Streptosporangiales</taxon>
        <taxon>Streptosporangiaceae</taxon>
        <taxon>Sinosporangium</taxon>
    </lineage>
</organism>
<dbReference type="PROSITE" id="PS50893">
    <property type="entry name" value="ABC_TRANSPORTER_2"/>
    <property type="match status" value="1"/>
</dbReference>
<dbReference type="InterPro" id="IPR003593">
    <property type="entry name" value="AAA+_ATPase"/>
</dbReference>
<dbReference type="GO" id="GO:0022857">
    <property type="term" value="F:transmembrane transporter activity"/>
    <property type="evidence" value="ECO:0007669"/>
    <property type="project" value="TreeGrafter"/>
</dbReference>
<dbReference type="InterPro" id="IPR003439">
    <property type="entry name" value="ABC_transporter-like_ATP-bd"/>
</dbReference>
<proteinExistence type="predicted"/>
<dbReference type="InterPro" id="IPR017911">
    <property type="entry name" value="MacB-like_ATP-bd"/>
</dbReference>
<evidence type="ECO:0000313" key="6">
    <source>
        <dbReference type="Proteomes" id="UP000606172"/>
    </source>
</evidence>